<keyword evidence="2" id="KW-1185">Reference proteome</keyword>
<dbReference type="AlphaFoldDB" id="A0A8J7M0N7"/>
<organism evidence="1 2">
    <name type="scientific">Geomesophilobacter sediminis</name>
    <dbReference type="NCBI Taxonomy" id="2798584"/>
    <lineage>
        <taxon>Bacteria</taxon>
        <taxon>Pseudomonadati</taxon>
        <taxon>Thermodesulfobacteriota</taxon>
        <taxon>Desulfuromonadia</taxon>
        <taxon>Geobacterales</taxon>
        <taxon>Geobacteraceae</taxon>
        <taxon>Geomesophilobacter</taxon>
    </lineage>
</organism>
<evidence type="ECO:0000313" key="1">
    <source>
        <dbReference type="EMBL" id="MBJ6726147.1"/>
    </source>
</evidence>
<reference evidence="1" key="1">
    <citation type="submission" date="2020-12" db="EMBL/GenBank/DDBJ databases">
        <title>Geomonas sp. Red875, isolated from river sediment.</title>
        <authorList>
            <person name="Xu Z."/>
            <person name="Zhang Z."/>
            <person name="Masuda Y."/>
            <person name="Itoh H."/>
            <person name="Senoo K."/>
        </authorList>
    </citation>
    <scope>NUCLEOTIDE SEQUENCE</scope>
    <source>
        <strain evidence="1">Red875</strain>
    </source>
</reference>
<sequence length="67" mass="7285">MKGLSERIVLAAIILSCGFVMQMGSRAGHAAADRDTFRPAPRHLAKARPTWLPSPRVLQSLAKSTNQ</sequence>
<protein>
    <submittedName>
        <fullName evidence="1">Uncharacterized protein</fullName>
    </submittedName>
</protein>
<dbReference type="Proteomes" id="UP000636888">
    <property type="component" value="Unassembled WGS sequence"/>
</dbReference>
<gene>
    <name evidence="1" type="ORF">JFN93_15635</name>
</gene>
<name>A0A8J7M0N7_9BACT</name>
<dbReference type="EMBL" id="JAEMHM010000012">
    <property type="protein sequence ID" value="MBJ6726147.1"/>
    <property type="molecule type" value="Genomic_DNA"/>
</dbReference>
<accession>A0A8J7M0N7</accession>
<proteinExistence type="predicted"/>
<comment type="caution">
    <text evidence="1">The sequence shown here is derived from an EMBL/GenBank/DDBJ whole genome shotgun (WGS) entry which is preliminary data.</text>
</comment>
<evidence type="ECO:0000313" key="2">
    <source>
        <dbReference type="Proteomes" id="UP000636888"/>
    </source>
</evidence>
<dbReference type="RefSeq" id="WP_199385034.1">
    <property type="nucleotide sequence ID" value="NZ_JAEMHM010000012.1"/>
</dbReference>